<comment type="caution">
    <text evidence="1">The sequence shown here is derived from an EMBL/GenBank/DDBJ whole genome shotgun (WGS) entry which is preliminary data.</text>
</comment>
<evidence type="ECO:0000313" key="2">
    <source>
        <dbReference type="Proteomes" id="UP000180215"/>
    </source>
</evidence>
<protein>
    <submittedName>
        <fullName evidence="1">Uncharacterized protein</fullName>
    </submittedName>
</protein>
<name>A0A1S1PAY4_METEX</name>
<sequence>MVEAACQTHHLSRHFKHYRAVAAQKVFYVSYFIFQLGQLSPQEQADIRRATSITFEPQIDWGSGSYAASIEEAHDFGQFYFHLGFNDQPDRRNFFVAAAFAESISTLSILRGLNPEAKLLLSCDEGEAEITGPEVCRGIINARASLDDPTGSDFDWSDLAAAVAVCDSQGGAINLRVDDKETFEEIESYLLGQSRHTFELPSDLTAAVIPDPMVPETIIPDDLDYDILLNRRRQRVRIGDRPAIDMNPDEFVSWCRQHGIKLHVQCPMYYIPEFRSEEAHEAFRRRWMEG</sequence>
<accession>A0A1S1PAY4</accession>
<organism evidence="1 2">
    <name type="scientific">Methylorubrum extorquens</name>
    <name type="common">Methylobacterium dichloromethanicum</name>
    <name type="synonym">Methylobacterium extorquens</name>
    <dbReference type="NCBI Taxonomy" id="408"/>
    <lineage>
        <taxon>Bacteria</taxon>
        <taxon>Pseudomonadati</taxon>
        <taxon>Pseudomonadota</taxon>
        <taxon>Alphaproteobacteria</taxon>
        <taxon>Hyphomicrobiales</taxon>
        <taxon>Methylobacteriaceae</taxon>
        <taxon>Methylorubrum</taxon>
    </lineage>
</organism>
<dbReference type="Proteomes" id="UP000180215">
    <property type="component" value="Unassembled WGS sequence"/>
</dbReference>
<dbReference type="AlphaFoldDB" id="A0A1S1PAY4"/>
<proteinExistence type="predicted"/>
<dbReference type="EMBL" id="MNAO01000001">
    <property type="protein sequence ID" value="OHV18319.1"/>
    <property type="molecule type" value="Genomic_DNA"/>
</dbReference>
<gene>
    <name evidence="1" type="ORF">BK022_00115</name>
</gene>
<evidence type="ECO:0000313" key="1">
    <source>
        <dbReference type="EMBL" id="OHV18319.1"/>
    </source>
</evidence>
<reference evidence="1 2" key="1">
    <citation type="submission" date="2016-10" db="EMBL/GenBank/DDBJ databases">
        <title>Draft genome sequence of Methylobacterium extorquens CP3, a seed endophyte of Crotalaria pumila with plant growth-promoting and metal tolerance properties.</title>
        <authorList>
            <person name="Sanchez-Lopez A.S."/>
            <person name="Van Hamme J.D."/>
            <person name="Thijs S."/>
            <person name="Mcammond B.M."/>
            <person name="Stevens V."/>
            <person name="Gonzalez-Chavez M.D.C."/>
            <person name="Vangronsveld J."/>
        </authorList>
    </citation>
    <scope>NUCLEOTIDE SEQUENCE [LARGE SCALE GENOMIC DNA]</scope>
    <source>
        <strain evidence="1 2">CP3</strain>
    </source>
</reference>